<feature type="domain" description="Amino acid permease/ SLC12A" evidence="6">
    <location>
        <begin position="46"/>
        <end position="503"/>
    </location>
</feature>
<feature type="transmembrane region" description="Helical" evidence="5">
    <location>
        <begin position="186"/>
        <end position="209"/>
    </location>
</feature>
<dbReference type="Pfam" id="PF00324">
    <property type="entry name" value="AA_permease"/>
    <property type="match status" value="1"/>
</dbReference>
<dbReference type="OrthoDB" id="3900342at2759"/>
<keyword evidence="8" id="KW-1185">Reference proteome</keyword>
<dbReference type="GO" id="GO:0016020">
    <property type="term" value="C:membrane"/>
    <property type="evidence" value="ECO:0007669"/>
    <property type="project" value="UniProtKB-SubCell"/>
</dbReference>
<evidence type="ECO:0000256" key="2">
    <source>
        <dbReference type="ARBA" id="ARBA00022692"/>
    </source>
</evidence>
<dbReference type="AlphaFoldDB" id="A0A165JE43"/>
<reference evidence="7 8" key="1">
    <citation type="journal article" date="2016" name="Fungal Biol.">
        <title>The genome of Xylona heveae provides a window into fungal endophytism.</title>
        <authorList>
            <person name="Gazis R."/>
            <person name="Kuo A."/>
            <person name="Riley R."/>
            <person name="LaButti K."/>
            <person name="Lipzen A."/>
            <person name="Lin J."/>
            <person name="Amirebrahimi M."/>
            <person name="Hesse C.N."/>
            <person name="Spatafora J.W."/>
            <person name="Henrissat B."/>
            <person name="Hainaut M."/>
            <person name="Grigoriev I.V."/>
            <person name="Hibbett D.S."/>
        </authorList>
    </citation>
    <scope>NUCLEOTIDE SEQUENCE [LARGE SCALE GENOMIC DNA]</scope>
    <source>
        <strain evidence="7 8">TC161</strain>
    </source>
</reference>
<accession>A0A165JE43</accession>
<sequence length="545" mass="60230">MSIQGDLPKKQEPIELQQPLDVQEAEIIEYNEDRNGQFHRSFSPRHVHIISLGSNIGSGILIGTGQALSLAGPGNMVIAYALVCSMVWAVLQTLSEMTIAFPTPGNYIDYAERWVDSSLAFGAGFAEWLAWIATVGAEATFFNVLIQYWARGNLPLAASLAIFLAVNSVLFLLPNKAFAWFEYVTSLIKITLLLIIITVSLAMVCGAGPRGYVHHGEYWKDLPVFKNGFTGFAHAALLASWAVGDQIFIGIMGGEAQSPRFSLGHATKLVPFRVNIIYMLCVMFITLLVPSNDDRLMGGSGVTASPFIIALNDAGIPVLPHIMNAAMIASVMAISAESIYLSSRILRTMAHKRLIPEVFAKVDDAGRPRWALLITCAVAVLLTFMNLSSGGSKAFTWLISISSACYFVNWIVISISSWQFRRALKAQNDNLFSQPYAWKSSLWPLAPTWLFVISLLLIACCFIAGINPGGDGFDATNFFQYIFGLLLIFGFTAIHKAIYRTPLRNPKTADCVTGRHELSAEELIELDTYSRLSRWRRFLTYVQLW</sequence>
<evidence type="ECO:0000313" key="8">
    <source>
        <dbReference type="Proteomes" id="UP000076632"/>
    </source>
</evidence>
<dbReference type="InterPro" id="IPR004841">
    <property type="entry name" value="AA-permease/SLC12A_dom"/>
</dbReference>
<comment type="subcellular location">
    <subcellularLocation>
        <location evidence="1">Membrane</location>
        <topology evidence="1">Multi-pass membrane protein</topology>
    </subcellularLocation>
</comment>
<gene>
    <name evidence="7" type="ORF">L228DRAFT_257607</name>
</gene>
<dbReference type="PANTHER" id="PTHR43341">
    <property type="entry name" value="AMINO ACID PERMEASE"/>
    <property type="match status" value="1"/>
</dbReference>
<dbReference type="Gene3D" id="1.20.1740.10">
    <property type="entry name" value="Amino acid/polyamine transporter I"/>
    <property type="match status" value="1"/>
</dbReference>
<evidence type="ECO:0000256" key="1">
    <source>
        <dbReference type="ARBA" id="ARBA00004141"/>
    </source>
</evidence>
<evidence type="ECO:0000313" key="7">
    <source>
        <dbReference type="EMBL" id="KZF26119.1"/>
    </source>
</evidence>
<evidence type="ECO:0000259" key="6">
    <source>
        <dbReference type="Pfam" id="PF00324"/>
    </source>
</evidence>
<evidence type="ECO:0000256" key="4">
    <source>
        <dbReference type="ARBA" id="ARBA00023136"/>
    </source>
</evidence>
<dbReference type="EMBL" id="KV407454">
    <property type="protein sequence ID" value="KZF26119.1"/>
    <property type="molecule type" value="Genomic_DNA"/>
</dbReference>
<name>A0A165JE43_XYLHT</name>
<proteinExistence type="predicted"/>
<dbReference type="OMA" id="AFAWFEY"/>
<dbReference type="GeneID" id="28899139"/>
<evidence type="ECO:0000256" key="3">
    <source>
        <dbReference type="ARBA" id="ARBA00022989"/>
    </source>
</evidence>
<evidence type="ECO:0000256" key="5">
    <source>
        <dbReference type="SAM" id="Phobius"/>
    </source>
</evidence>
<dbReference type="PIRSF" id="PIRSF006060">
    <property type="entry name" value="AA_transporter"/>
    <property type="match status" value="1"/>
</dbReference>
<feature type="transmembrane region" description="Helical" evidence="5">
    <location>
        <begin position="322"/>
        <end position="343"/>
    </location>
</feature>
<feature type="transmembrane region" description="Helical" evidence="5">
    <location>
        <begin position="441"/>
        <end position="466"/>
    </location>
</feature>
<dbReference type="STRING" id="1328760.A0A165JE43"/>
<keyword evidence="4 5" id="KW-0472">Membrane</keyword>
<feature type="transmembrane region" description="Helical" evidence="5">
    <location>
        <begin position="156"/>
        <end position="174"/>
    </location>
</feature>
<feature type="transmembrane region" description="Helical" evidence="5">
    <location>
        <begin position="478"/>
        <end position="499"/>
    </location>
</feature>
<protein>
    <submittedName>
        <fullName evidence="7">AAT family amino acid transporter, variant</fullName>
    </submittedName>
</protein>
<dbReference type="GO" id="GO:0015171">
    <property type="term" value="F:amino acid transmembrane transporter activity"/>
    <property type="evidence" value="ECO:0007669"/>
    <property type="project" value="TreeGrafter"/>
</dbReference>
<keyword evidence="2 5" id="KW-0812">Transmembrane</keyword>
<dbReference type="RefSeq" id="XP_018191674.1">
    <property type="nucleotide sequence ID" value="XM_018334002.1"/>
</dbReference>
<organism evidence="7 8">
    <name type="scientific">Xylona heveae (strain CBS 132557 / TC161)</name>
    <dbReference type="NCBI Taxonomy" id="1328760"/>
    <lineage>
        <taxon>Eukaryota</taxon>
        <taxon>Fungi</taxon>
        <taxon>Dikarya</taxon>
        <taxon>Ascomycota</taxon>
        <taxon>Pezizomycotina</taxon>
        <taxon>Xylonomycetes</taxon>
        <taxon>Xylonales</taxon>
        <taxon>Xylonaceae</taxon>
        <taxon>Xylona</taxon>
    </lineage>
</organism>
<feature type="transmembrane region" description="Helical" evidence="5">
    <location>
        <begin position="128"/>
        <end position="150"/>
    </location>
</feature>
<dbReference type="PANTHER" id="PTHR43341:SF4">
    <property type="entry name" value="ARGININE PERMEASE CAN1-RELATED"/>
    <property type="match status" value="1"/>
</dbReference>
<dbReference type="InterPro" id="IPR050524">
    <property type="entry name" value="APC_YAT"/>
</dbReference>
<keyword evidence="3 5" id="KW-1133">Transmembrane helix</keyword>
<feature type="transmembrane region" description="Helical" evidence="5">
    <location>
        <begin position="47"/>
        <end position="68"/>
    </location>
</feature>
<feature type="transmembrane region" description="Helical" evidence="5">
    <location>
        <begin position="370"/>
        <end position="388"/>
    </location>
</feature>
<feature type="transmembrane region" description="Helical" evidence="5">
    <location>
        <begin position="74"/>
        <end position="91"/>
    </location>
</feature>
<dbReference type="Proteomes" id="UP000076632">
    <property type="component" value="Unassembled WGS sequence"/>
</dbReference>
<feature type="transmembrane region" description="Helical" evidence="5">
    <location>
        <begin position="394"/>
        <end position="420"/>
    </location>
</feature>
<feature type="transmembrane region" description="Helical" evidence="5">
    <location>
        <begin position="272"/>
        <end position="289"/>
    </location>
</feature>
<dbReference type="InParanoid" id="A0A165JE43"/>